<dbReference type="SUPFAM" id="SSF54106">
    <property type="entry name" value="LysM domain"/>
    <property type="match status" value="1"/>
</dbReference>
<evidence type="ECO:0000259" key="7">
    <source>
        <dbReference type="PROSITE" id="PS50943"/>
    </source>
</evidence>
<evidence type="ECO:0000313" key="9">
    <source>
        <dbReference type="EMBL" id="MBA4545177.1"/>
    </source>
</evidence>
<dbReference type="CDD" id="cd00118">
    <property type="entry name" value="LysM"/>
    <property type="match status" value="1"/>
</dbReference>
<dbReference type="Gene3D" id="4.10.80.30">
    <property type="entry name" value="DNA polymerase, domain 6"/>
    <property type="match status" value="1"/>
</dbReference>
<feature type="domain" description="LysM" evidence="8">
    <location>
        <begin position="252"/>
        <end position="297"/>
    </location>
</feature>
<accession>A0A7W1XEE8</accession>
<dbReference type="InterPro" id="IPR036779">
    <property type="entry name" value="LysM_dom_sf"/>
</dbReference>
<evidence type="ECO:0000259" key="8">
    <source>
        <dbReference type="PROSITE" id="PS51782"/>
    </source>
</evidence>
<evidence type="ECO:0000256" key="1">
    <source>
        <dbReference type="ARBA" id="ARBA00010266"/>
    </source>
</evidence>
<dbReference type="AlphaFoldDB" id="A0A7W1XEE8"/>
<dbReference type="EMBL" id="JACEIT010000002">
    <property type="protein sequence ID" value="MBA4545177.1"/>
    <property type="molecule type" value="Genomic_DNA"/>
</dbReference>
<name>A0A7W1XEE8_9ENTE</name>
<dbReference type="Proteomes" id="UP000531895">
    <property type="component" value="Unassembled WGS sequence"/>
</dbReference>
<protein>
    <recommendedName>
        <fullName evidence="5">Peptidoglycan hydrolase</fullName>
    </recommendedName>
</protein>
<dbReference type="PROSITE" id="PS50943">
    <property type="entry name" value="HTH_CROC1"/>
    <property type="match status" value="1"/>
</dbReference>
<dbReference type="SMART" id="SM00257">
    <property type="entry name" value="LysM"/>
    <property type="match status" value="1"/>
</dbReference>
<dbReference type="GO" id="GO:0031640">
    <property type="term" value="P:killing of cells of another organism"/>
    <property type="evidence" value="ECO:0007669"/>
    <property type="project" value="UniProtKB-KW"/>
</dbReference>
<comment type="caution">
    <text evidence="9">The sequence shown here is derived from an EMBL/GenBank/DDBJ whole genome shotgun (WGS) entry which is preliminary data.</text>
</comment>
<dbReference type="GO" id="GO:0042742">
    <property type="term" value="P:defense response to bacterium"/>
    <property type="evidence" value="ECO:0007669"/>
    <property type="project" value="UniProtKB-KW"/>
</dbReference>
<dbReference type="Pfam" id="PF01832">
    <property type="entry name" value="Glucosaminidase"/>
    <property type="match status" value="1"/>
</dbReference>
<dbReference type="InterPro" id="IPR018392">
    <property type="entry name" value="LysM"/>
</dbReference>
<evidence type="ECO:0000256" key="3">
    <source>
        <dbReference type="ARBA" id="ARBA00022638"/>
    </source>
</evidence>
<reference evidence="9 10" key="1">
    <citation type="submission" date="2020-07" db="EMBL/GenBank/DDBJ databases">
        <authorList>
            <person name="Feng H."/>
        </authorList>
    </citation>
    <scope>NUCLEOTIDE SEQUENCE [LARGE SCALE GENOMIC DNA]</scope>
    <source>
        <strain evidence="10">s-7</strain>
    </source>
</reference>
<dbReference type="InterPro" id="IPR002901">
    <property type="entry name" value="MGlyc_endo_b_GlcNAc-like_dom"/>
</dbReference>
<evidence type="ECO:0000256" key="2">
    <source>
        <dbReference type="ARBA" id="ARBA00022529"/>
    </source>
</evidence>
<dbReference type="RefSeq" id="WP_002315092.1">
    <property type="nucleotide sequence ID" value="NZ_BNJW01000010.1"/>
</dbReference>
<dbReference type="SMART" id="SM00047">
    <property type="entry name" value="LYZ2"/>
    <property type="match status" value="1"/>
</dbReference>
<evidence type="ECO:0000313" key="10">
    <source>
        <dbReference type="Proteomes" id="UP000531895"/>
    </source>
</evidence>
<dbReference type="InterPro" id="IPR051056">
    <property type="entry name" value="Glycosyl_Hydrolase_73"/>
</dbReference>
<proteinExistence type="inferred from homology"/>
<evidence type="ECO:0000256" key="5">
    <source>
        <dbReference type="ARBA" id="ARBA00032108"/>
    </source>
</evidence>
<dbReference type="PANTHER" id="PTHR33308:SF9">
    <property type="entry name" value="PEPTIDOGLYCAN HYDROLASE FLGJ"/>
    <property type="match status" value="1"/>
</dbReference>
<evidence type="ECO:0000256" key="4">
    <source>
        <dbReference type="ARBA" id="ARBA00022801"/>
    </source>
</evidence>
<sequence>MQELKTRSARHHRPKRNMVINKKAIAPLIGTSLLVGPMMVTAVPQSVHADEQGSQTVADPQAFIDQIGWSASEVAASNDLYASVMIAQALLESAYGTSGLASAPNYNLFGVKGSYNGQVVYMATKEYVNGQWVTMNEPFRKYSSYWESFQDHANVLRSTSFSTGDYHYAGVWKSNTTSFYDATAYLTGRYATDPDYGTKLNSLINTYNLTRFDTPSTGSATTTTTSTTTTTTTTTSTSSSSSTTGADTNSSQTYTVVSGDTLWDIAQKFGMSVDDLMAKNGMSMSSYSLLVGQELNV</sequence>
<keyword evidence="2" id="KW-0929">Antimicrobial</keyword>
<dbReference type="Pfam" id="PF01476">
    <property type="entry name" value="LysM"/>
    <property type="match status" value="1"/>
</dbReference>
<feature type="domain" description="HTH cro/C1-type" evidence="7">
    <location>
        <begin position="255"/>
        <end position="276"/>
    </location>
</feature>
<dbReference type="PROSITE" id="PS51782">
    <property type="entry name" value="LYSM"/>
    <property type="match status" value="1"/>
</dbReference>
<evidence type="ECO:0000256" key="6">
    <source>
        <dbReference type="SAM" id="MobiDB-lite"/>
    </source>
</evidence>
<dbReference type="Gene3D" id="3.10.350.10">
    <property type="entry name" value="LysM domain"/>
    <property type="match status" value="1"/>
</dbReference>
<dbReference type="GO" id="GO:0004040">
    <property type="term" value="F:amidase activity"/>
    <property type="evidence" value="ECO:0007669"/>
    <property type="project" value="InterPro"/>
</dbReference>
<dbReference type="InterPro" id="IPR001387">
    <property type="entry name" value="Cro/C1-type_HTH"/>
</dbReference>
<feature type="region of interest" description="Disordered" evidence="6">
    <location>
        <begin position="215"/>
        <end position="251"/>
    </location>
</feature>
<dbReference type="Gene3D" id="1.10.530.10">
    <property type="match status" value="1"/>
</dbReference>
<dbReference type="PANTHER" id="PTHR33308">
    <property type="entry name" value="PEPTIDOGLYCAN HYDROLASE FLGJ"/>
    <property type="match status" value="1"/>
</dbReference>
<keyword evidence="3" id="KW-0081">Bacteriolytic enzyme</keyword>
<organism evidence="9 10">
    <name type="scientific">Enterococcus lactis</name>
    <dbReference type="NCBI Taxonomy" id="357441"/>
    <lineage>
        <taxon>Bacteria</taxon>
        <taxon>Bacillati</taxon>
        <taxon>Bacillota</taxon>
        <taxon>Bacilli</taxon>
        <taxon>Lactobacillales</taxon>
        <taxon>Enterococcaceae</taxon>
        <taxon>Enterococcus</taxon>
    </lineage>
</organism>
<keyword evidence="4" id="KW-0378">Hydrolase</keyword>
<gene>
    <name evidence="9" type="ORF">H1Z91_02270</name>
</gene>
<comment type="similarity">
    <text evidence="1">Belongs to the glycosyl hydrolase 73 family.</text>
</comment>